<gene>
    <name evidence="1" type="ORF">A9F13_02g01551</name>
</gene>
<dbReference type="Proteomes" id="UP000195602">
    <property type="component" value="Unassembled WGS sequence"/>
</dbReference>
<accession>A0AA91T3L0</accession>
<proteinExistence type="predicted"/>
<organism evidence="1 2">
    <name type="scientific">Clavispora lusitaniae</name>
    <name type="common">Candida lusitaniae</name>
    <dbReference type="NCBI Taxonomy" id="36911"/>
    <lineage>
        <taxon>Eukaryota</taxon>
        <taxon>Fungi</taxon>
        <taxon>Dikarya</taxon>
        <taxon>Ascomycota</taxon>
        <taxon>Saccharomycotina</taxon>
        <taxon>Pichiomycetes</taxon>
        <taxon>Metschnikowiaceae</taxon>
        <taxon>Clavispora</taxon>
    </lineage>
</organism>
<dbReference type="AlphaFoldDB" id="A0AA91T3L0"/>
<sequence length="214" mass="24973">MKHVSSAVHHTIQNYQLTSKSKSYRRLTPKNEKKIAETIVSNNQAKQLMELINKRDYYTKRIYELLNSAGEETDPRLIDDLSEAEHYLERRFTRQVEKMDQVKALIEKHLRFQKEKTAEHKAILEKYADKGQSYQGLSKLKKLNSNAERDRSVAKEKELASFYKEVMQMQKRYAAESQAMLCELQVPFFAGGNKTDGAKQEHVLQVLYKLADVK</sequence>
<dbReference type="KEGG" id="clus:A9F13_02g01551"/>
<reference evidence="1 2" key="1">
    <citation type="submission" date="2017-04" db="EMBL/GenBank/DDBJ databases">
        <title>Draft genome of the yeast Clavispora lusitaniae type strain CBS 6936.</title>
        <authorList>
            <person name="Durrens P."/>
            <person name="Klopp C."/>
            <person name="Biteau N."/>
            <person name="Fitton-Ouhabi V."/>
            <person name="Dementhon K."/>
            <person name="Accoceberry I."/>
            <person name="Sherman D.J."/>
            <person name="Noel T."/>
        </authorList>
    </citation>
    <scope>NUCLEOTIDE SEQUENCE [LARGE SCALE GENOMIC DNA]</scope>
    <source>
        <strain evidence="1 2">CBS 6936</strain>
    </source>
</reference>
<evidence type="ECO:0000313" key="2">
    <source>
        <dbReference type="Proteomes" id="UP000195602"/>
    </source>
</evidence>
<name>A0AA91T3L0_CLALS</name>
<comment type="caution">
    <text evidence="1">The sequence shown here is derived from an EMBL/GenBank/DDBJ whole genome shotgun (WGS) entry which is preliminary data.</text>
</comment>
<evidence type="ECO:0000313" key="1">
    <source>
        <dbReference type="EMBL" id="OVF10352.1"/>
    </source>
</evidence>
<protein>
    <submittedName>
        <fullName evidence="1">Uncharacterized protein</fullName>
    </submittedName>
</protein>
<dbReference type="EMBL" id="LYUB02000002">
    <property type="protein sequence ID" value="OVF10352.1"/>
    <property type="molecule type" value="Genomic_DNA"/>
</dbReference>